<proteinExistence type="predicted"/>
<dbReference type="EMBL" id="JACHMD010000001">
    <property type="protein sequence ID" value="MBB4666954.1"/>
    <property type="molecule type" value="Genomic_DNA"/>
</dbReference>
<sequence>MKSARSERVTLAALAEIEKRQQRFPVCALVSCNQRVKRLDEFGLCSKVSDSHKVWRAQTRREMGVVFR</sequence>
<comment type="caution">
    <text evidence="1">The sequence shown here is derived from an EMBL/GenBank/DDBJ whole genome shotgun (WGS) entry which is preliminary data.</text>
</comment>
<accession>A0A7W7FL25</accession>
<dbReference type="Proteomes" id="UP000573729">
    <property type="component" value="Unassembled WGS sequence"/>
</dbReference>
<keyword evidence="2" id="KW-1185">Reference proteome</keyword>
<name>A0A7W7FL25_9MICO</name>
<protein>
    <submittedName>
        <fullName evidence="1">Uncharacterized protein</fullName>
    </submittedName>
</protein>
<organism evidence="1 2">
    <name type="scientific">Microbacterium marinum</name>
    <dbReference type="NCBI Taxonomy" id="421115"/>
    <lineage>
        <taxon>Bacteria</taxon>
        <taxon>Bacillati</taxon>
        <taxon>Actinomycetota</taxon>
        <taxon>Actinomycetes</taxon>
        <taxon>Micrococcales</taxon>
        <taxon>Microbacteriaceae</taxon>
        <taxon>Microbacterium</taxon>
    </lineage>
</organism>
<reference evidence="1 2" key="1">
    <citation type="submission" date="2020-08" db="EMBL/GenBank/DDBJ databases">
        <title>Sequencing the genomes of 1000 actinobacteria strains.</title>
        <authorList>
            <person name="Klenk H.-P."/>
        </authorList>
    </citation>
    <scope>NUCLEOTIDE SEQUENCE [LARGE SCALE GENOMIC DNA]</scope>
    <source>
        <strain evidence="1 2">DSM 24947</strain>
    </source>
</reference>
<gene>
    <name evidence="1" type="ORF">BKA24_001663</name>
</gene>
<evidence type="ECO:0000313" key="1">
    <source>
        <dbReference type="EMBL" id="MBB4666954.1"/>
    </source>
</evidence>
<dbReference type="AlphaFoldDB" id="A0A7W7FL25"/>
<evidence type="ECO:0000313" key="2">
    <source>
        <dbReference type="Proteomes" id="UP000573729"/>
    </source>
</evidence>
<dbReference type="RefSeq" id="WP_221417300.1">
    <property type="nucleotide sequence ID" value="NZ_JACHMD010000001.1"/>
</dbReference>